<dbReference type="Gene3D" id="6.10.30.10">
    <property type="match status" value="1"/>
</dbReference>
<dbReference type="SUPFAM" id="SSF50249">
    <property type="entry name" value="Nucleic acid-binding proteins"/>
    <property type="match status" value="1"/>
</dbReference>
<dbReference type="PANTHER" id="PTHR34075">
    <property type="entry name" value="BLR3430 PROTEIN"/>
    <property type="match status" value="1"/>
</dbReference>
<dbReference type="GeneID" id="95968209"/>
<evidence type="ECO:0000259" key="2">
    <source>
        <dbReference type="Pfam" id="PF12172"/>
    </source>
</evidence>
<dbReference type="InterPro" id="IPR012340">
    <property type="entry name" value="NA-bd_OB-fold"/>
</dbReference>
<dbReference type="Pfam" id="PF01796">
    <property type="entry name" value="OB_ChsH2_C"/>
    <property type="match status" value="1"/>
</dbReference>
<feature type="domain" description="ChsH2 rubredoxin-like zinc ribbon" evidence="2">
    <location>
        <begin position="14"/>
        <end position="42"/>
    </location>
</feature>
<keyword evidence="4" id="KW-1185">Reference proteome</keyword>
<evidence type="ECO:0000313" key="4">
    <source>
        <dbReference type="Proteomes" id="UP001451606"/>
    </source>
</evidence>
<evidence type="ECO:0000259" key="1">
    <source>
        <dbReference type="Pfam" id="PF01796"/>
    </source>
</evidence>
<dbReference type="PANTHER" id="PTHR34075:SF5">
    <property type="entry name" value="BLR3430 PROTEIN"/>
    <property type="match status" value="1"/>
</dbReference>
<dbReference type="EMBL" id="CP133772">
    <property type="protein sequence ID" value="WYY00885.1"/>
    <property type="molecule type" value="Genomic_DNA"/>
</dbReference>
<organism evidence="3 4">
    <name type="scientific">Oxyplasma meridianum</name>
    <dbReference type="NCBI Taxonomy" id="3073602"/>
    <lineage>
        <taxon>Archaea</taxon>
        <taxon>Methanobacteriati</taxon>
        <taxon>Thermoplasmatota</taxon>
        <taxon>Thermoplasmata</taxon>
        <taxon>Thermoplasmatales</taxon>
        <taxon>Thermoplasmataceae</taxon>
        <taxon>Oxyplasma</taxon>
    </lineage>
</organism>
<gene>
    <name evidence="3" type="ORF">OXIME_001471</name>
</gene>
<dbReference type="RefSeq" id="WP_393971212.1">
    <property type="nucleotide sequence ID" value="NZ_CP133772.1"/>
</dbReference>
<feature type="domain" description="ChsH2 C-terminal OB-fold" evidence="1">
    <location>
        <begin position="50"/>
        <end position="113"/>
    </location>
</feature>
<accession>A0AAX4NHI2</accession>
<name>A0AAX4NHI2_9ARCH</name>
<sequence length="134" mass="15380">MGELSRFWRESEHRYRLIGTKCGNCNVTYFPPRDICPKCHRESIGKMKPVQLQGKGEVISFTIVHDAPPRFIRQRPYCMALVKLDEGPTITAQIVDCDADEVDIGKRVRTVFRKVAEEGKSGIIEYGYKFVIDQ</sequence>
<dbReference type="InterPro" id="IPR022002">
    <property type="entry name" value="ChsH2_Znr"/>
</dbReference>
<dbReference type="InterPro" id="IPR052513">
    <property type="entry name" value="Thioester_dehydratase-like"/>
</dbReference>
<reference evidence="3 4" key="1">
    <citation type="submission" date="2023-09" db="EMBL/GenBank/DDBJ databases">
        <authorList>
            <person name="Golyshina O.V."/>
            <person name="Lunev E.A."/>
            <person name="Bargiela R."/>
            <person name="Gaines M.C."/>
            <person name="Daum B."/>
            <person name="Bale N.J."/>
            <person name="Koenen M."/>
            <person name="Sinninghe Damst J.S."/>
            <person name="Yakimov M."/>
            <person name="Golyshin P.N."/>
        </authorList>
    </citation>
    <scope>NUCLEOTIDE SEQUENCE [LARGE SCALE GENOMIC DNA]</scope>
    <source>
        <strain evidence="3 4">M1</strain>
    </source>
</reference>
<protein>
    <submittedName>
        <fullName evidence="3">Zn-ribbon domain-containing OB-fold protein</fullName>
    </submittedName>
</protein>
<dbReference type="AlphaFoldDB" id="A0AAX4NHI2"/>
<dbReference type="InterPro" id="IPR002878">
    <property type="entry name" value="ChsH2_C"/>
</dbReference>
<dbReference type="Pfam" id="PF12172">
    <property type="entry name" value="zf-ChsH2"/>
    <property type="match status" value="1"/>
</dbReference>
<dbReference type="Proteomes" id="UP001451606">
    <property type="component" value="Chromosome"/>
</dbReference>
<dbReference type="KEGG" id="omr:OXIME_001471"/>
<proteinExistence type="predicted"/>
<evidence type="ECO:0000313" key="3">
    <source>
        <dbReference type="EMBL" id="WYY00885.1"/>
    </source>
</evidence>